<organism evidence="1 2">
    <name type="scientific">Cytospora schulzeri</name>
    <dbReference type="NCBI Taxonomy" id="448051"/>
    <lineage>
        <taxon>Eukaryota</taxon>
        <taxon>Fungi</taxon>
        <taxon>Dikarya</taxon>
        <taxon>Ascomycota</taxon>
        <taxon>Pezizomycotina</taxon>
        <taxon>Sordariomycetes</taxon>
        <taxon>Sordariomycetidae</taxon>
        <taxon>Diaporthales</taxon>
        <taxon>Cytosporaceae</taxon>
        <taxon>Cytospora</taxon>
    </lineage>
</organism>
<evidence type="ECO:0000313" key="1">
    <source>
        <dbReference type="EMBL" id="ROV92962.1"/>
    </source>
</evidence>
<gene>
    <name evidence="1" type="ORF">VMCG_08998</name>
</gene>
<dbReference type="Proteomes" id="UP000283895">
    <property type="component" value="Unassembled WGS sequence"/>
</dbReference>
<sequence length="83" mass="9281">MAYFVEESTSDVPILGEQHSGIPGYLLDKARDAKKGIFDTWTKPRNERLKIPVIPSGIGTDTFFEALDELRQDIGTDNVELTL</sequence>
<dbReference type="OrthoDB" id="5224399at2759"/>
<dbReference type="STRING" id="356882.A0A423VPM1"/>
<protein>
    <submittedName>
        <fullName evidence="1">Uncharacterized protein</fullName>
    </submittedName>
</protein>
<proteinExistence type="predicted"/>
<keyword evidence="2" id="KW-1185">Reference proteome</keyword>
<reference evidence="1 2" key="1">
    <citation type="submission" date="2015-09" db="EMBL/GenBank/DDBJ databases">
        <title>Host preference determinants of Valsa canker pathogens revealed by comparative genomics.</title>
        <authorList>
            <person name="Yin Z."/>
            <person name="Huang L."/>
        </authorList>
    </citation>
    <scope>NUCLEOTIDE SEQUENCE [LARGE SCALE GENOMIC DNA]</scope>
    <source>
        <strain evidence="1 2">03-1</strain>
    </source>
</reference>
<evidence type="ECO:0000313" key="2">
    <source>
        <dbReference type="Proteomes" id="UP000283895"/>
    </source>
</evidence>
<accession>A0A423VPM1</accession>
<dbReference type="AlphaFoldDB" id="A0A423VPM1"/>
<name>A0A423VPM1_9PEZI</name>
<dbReference type="EMBL" id="LKEA01000047">
    <property type="protein sequence ID" value="ROV92962.1"/>
    <property type="molecule type" value="Genomic_DNA"/>
</dbReference>
<comment type="caution">
    <text evidence="1">The sequence shown here is derived from an EMBL/GenBank/DDBJ whole genome shotgun (WGS) entry which is preliminary data.</text>
</comment>